<feature type="compositionally biased region" description="Basic and acidic residues" evidence="1">
    <location>
        <begin position="219"/>
        <end position="232"/>
    </location>
</feature>
<organism evidence="2 3">
    <name type="scientific">Chionoecetes opilio</name>
    <name type="common">Atlantic snow crab</name>
    <name type="synonym">Cancer opilio</name>
    <dbReference type="NCBI Taxonomy" id="41210"/>
    <lineage>
        <taxon>Eukaryota</taxon>
        <taxon>Metazoa</taxon>
        <taxon>Ecdysozoa</taxon>
        <taxon>Arthropoda</taxon>
        <taxon>Crustacea</taxon>
        <taxon>Multicrustacea</taxon>
        <taxon>Malacostraca</taxon>
        <taxon>Eumalacostraca</taxon>
        <taxon>Eucarida</taxon>
        <taxon>Decapoda</taxon>
        <taxon>Pleocyemata</taxon>
        <taxon>Brachyura</taxon>
        <taxon>Eubrachyura</taxon>
        <taxon>Majoidea</taxon>
        <taxon>Majidae</taxon>
        <taxon>Chionoecetes</taxon>
    </lineage>
</organism>
<name>A0A8J4XS60_CHIOP</name>
<feature type="region of interest" description="Disordered" evidence="1">
    <location>
        <begin position="219"/>
        <end position="249"/>
    </location>
</feature>
<evidence type="ECO:0000313" key="3">
    <source>
        <dbReference type="Proteomes" id="UP000770661"/>
    </source>
</evidence>
<sequence length="492" mass="52522">MGALCPQHQIKAADVMMATAAAATADGKVVIIGAEGDPENSEGVTPQESVEEPESPPPTFGPQDGQNGEPPALTNGRRASESSILDSPRELPPSHPNHRGTMSGSATPASASPVHIPVQSKRTGAKIIASALSMARARSHEASPAHSPKNTKPIPKISLTEHHSEDDYGGGSSSSPEHHRHHQSHQKPHHKSKKSSDGGLKAVREKVCRGLAHPLRRFRSEANVRDEQRQQKEEEEEEEGSRDSRDGLHHPLQHSRLQLSLSVGVPGRVGVGGGEGDASELLGGDAPLSHAKSQPNLLLEAARLSSSTKALNSSNNNNINNNTTSNFPQRAEVFVNVRGVAKRVQGLHIPRSGLQLFLRVRISDEKSGGSLSSSSSSGSGSRSTKTVGRSRLVPACPSPTFDCEWQVDNEISRRAILVLEVRSGSRQLLNSANVTLGDLFTEPGTEGSVERWVNLQGGATLLLKASHGGDAPPTSRRRSLFRSWSLHRLGKI</sequence>
<dbReference type="AlphaFoldDB" id="A0A8J4XS60"/>
<feature type="compositionally biased region" description="Polar residues" evidence="1">
    <location>
        <begin position="100"/>
        <end position="110"/>
    </location>
</feature>
<comment type="caution">
    <text evidence="2">The sequence shown here is derived from an EMBL/GenBank/DDBJ whole genome shotgun (WGS) entry which is preliminary data.</text>
</comment>
<feature type="compositionally biased region" description="Low complexity" evidence="1">
    <location>
        <begin position="368"/>
        <end position="383"/>
    </location>
</feature>
<feature type="region of interest" description="Disordered" evidence="1">
    <location>
        <begin position="34"/>
        <end position="121"/>
    </location>
</feature>
<feature type="region of interest" description="Disordered" evidence="1">
    <location>
        <begin position="133"/>
        <end position="200"/>
    </location>
</feature>
<keyword evidence="3" id="KW-1185">Reference proteome</keyword>
<evidence type="ECO:0000256" key="1">
    <source>
        <dbReference type="SAM" id="MobiDB-lite"/>
    </source>
</evidence>
<dbReference type="OrthoDB" id="6365347at2759"/>
<gene>
    <name evidence="2" type="ORF">GWK47_015729</name>
</gene>
<feature type="compositionally biased region" description="Basic residues" evidence="1">
    <location>
        <begin position="178"/>
        <end position="193"/>
    </location>
</feature>
<proteinExistence type="predicted"/>
<evidence type="ECO:0008006" key="4">
    <source>
        <dbReference type="Google" id="ProtNLM"/>
    </source>
</evidence>
<reference evidence="2" key="1">
    <citation type="submission" date="2020-07" db="EMBL/GenBank/DDBJ databases">
        <title>The High-quality genome of the commercially important snow crab, Chionoecetes opilio.</title>
        <authorList>
            <person name="Jeong J.-H."/>
            <person name="Ryu S."/>
        </authorList>
    </citation>
    <scope>NUCLEOTIDE SEQUENCE</scope>
    <source>
        <strain evidence="2">MADBK_172401_WGS</strain>
        <tissue evidence="2">Digestive gland</tissue>
    </source>
</reference>
<evidence type="ECO:0000313" key="2">
    <source>
        <dbReference type="EMBL" id="KAG0713647.1"/>
    </source>
</evidence>
<feature type="region of interest" description="Disordered" evidence="1">
    <location>
        <begin position="268"/>
        <end position="288"/>
    </location>
</feature>
<protein>
    <recommendedName>
        <fullName evidence="4">C2 domain-containing protein</fullName>
    </recommendedName>
</protein>
<dbReference type="EMBL" id="JACEEZ010021238">
    <property type="protein sequence ID" value="KAG0713647.1"/>
    <property type="molecule type" value="Genomic_DNA"/>
</dbReference>
<accession>A0A8J4XS60</accession>
<feature type="region of interest" description="Disordered" evidence="1">
    <location>
        <begin position="366"/>
        <end position="391"/>
    </location>
</feature>
<dbReference type="Proteomes" id="UP000770661">
    <property type="component" value="Unassembled WGS sequence"/>
</dbReference>